<reference evidence="2 3" key="1">
    <citation type="journal article" date="2018" name="Syst. Appl. Microbiol.">
        <title>Photobacterium carnosum sp. nov., isolated from spoiled modified atmosphere packaged poultry meat.</title>
        <authorList>
            <person name="Hilgarth M."/>
            <person name="Fuertes S."/>
            <person name="Ehrmann M."/>
            <person name="Vogel R.F."/>
        </authorList>
    </citation>
    <scope>NUCLEOTIDE SEQUENCE [LARGE SCALE GENOMIC DNA]</scope>
    <source>
        <strain evidence="2 3">TMW 2.2021</strain>
    </source>
</reference>
<sequence length="234" mass="25536">MKKTILSISVLVAFSLSTLAQASNVSEDKFNNFETKAKESAQRLSQDEDIKNQISGMAIPSINTYDLNVPRFVDKSDPTMSRWGVDTRVNTGQLGYLSVGFEVEFNVQNSSSRPMTMGGLIGRDTAASTMVRSPTSVAFDLIDVDTNTVVLSKVVMLEKSIIPNRDRGNRKSSVFESAVSVNLLAGDSMTGLKKYHEYIVRPKITLNSIVKNDELGEQLSGTFVNQAKLTVVGG</sequence>
<proteinExistence type="predicted"/>
<evidence type="ECO:0000256" key="1">
    <source>
        <dbReference type="SAM" id="SignalP"/>
    </source>
</evidence>
<feature type="signal peptide" evidence="1">
    <location>
        <begin position="1"/>
        <end position="22"/>
    </location>
</feature>
<comment type="caution">
    <text evidence="2">The sequence shown here is derived from an EMBL/GenBank/DDBJ whole genome shotgun (WGS) entry which is preliminary data.</text>
</comment>
<dbReference type="AlphaFoldDB" id="A0A2N4UPV3"/>
<dbReference type="EMBL" id="NPIB01000020">
    <property type="protein sequence ID" value="PLC57046.1"/>
    <property type="molecule type" value="Genomic_DNA"/>
</dbReference>
<dbReference type="Proteomes" id="UP000234420">
    <property type="component" value="Unassembled WGS sequence"/>
</dbReference>
<dbReference type="RefSeq" id="WP_065208220.1">
    <property type="nucleotide sequence ID" value="NZ_JABJXE010000015.1"/>
</dbReference>
<accession>A0A2N4UPV3</accession>
<protein>
    <submittedName>
        <fullName evidence="2">Uncharacterized protein</fullName>
    </submittedName>
</protein>
<organism evidence="2 3">
    <name type="scientific">Photobacterium carnosum</name>
    <dbReference type="NCBI Taxonomy" id="2023717"/>
    <lineage>
        <taxon>Bacteria</taxon>
        <taxon>Pseudomonadati</taxon>
        <taxon>Pseudomonadota</taxon>
        <taxon>Gammaproteobacteria</taxon>
        <taxon>Vibrionales</taxon>
        <taxon>Vibrionaceae</taxon>
        <taxon>Photobacterium</taxon>
    </lineage>
</organism>
<keyword evidence="1" id="KW-0732">Signal</keyword>
<evidence type="ECO:0000313" key="2">
    <source>
        <dbReference type="EMBL" id="PLC57046.1"/>
    </source>
</evidence>
<evidence type="ECO:0000313" key="3">
    <source>
        <dbReference type="Proteomes" id="UP000234420"/>
    </source>
</evidence>
<gene>
    <name evidence="2" type="ORF">CIK00_14785</name>
</gene>
<feature type="chain" id="PRO_5014924172" evidence="1">
    <location>
        <begin position="23"/>
        <end position="234"/>
    </location>
</feature>
<name>A0A2N4UPV3_9GAMM</name>
<keyword evidence="3" id="KW-1185">Reference proteome</keyword>